<dbReference type="PANTHER" id="PTHR43179:SF7">
    <property type="entry name" value="RHAMNOSYLTRANSFERASE WBBL"/>
    <property type="match status" value="1"/>
</dbReference>
<evidence type="ECO:0000259" key="2">
    <source>
        <dbReference type="Pfam" id="PF00535"/>
    </source>
</evidence>
<dbReference type="GO" id="GO:0102096">
    <property type="term" value="F:decaprenyl-N-acetyl-alpha-D-glucosaminyl-pyrophosphate:dTDP-alpha-L-rhamnose rhamnosyltransferase activity"/>
    <property type="evidence" value="ECO:0007669"/>
    <property type="project" value="UniProtKB-EC"/>
</dbReference>
<feature type="transmembrane region" description="Helical" evidence="1">
    <location>
        <begin position="269"/>
        <end position="288"/>
    </location>
</feature>
<dbReference type="Gene3D" id="3.90.550.10">
    <property type="entry name" value="Spore Coat Polysaccharide Biosynthesis Protein SpsA, Chain A"/>
    <property type="match status" value="1"/>
</dbReference>
<dbReference type="InterPro" id="IPR029044">
    <property type="entry name" value="Nucleotide-diphossugar_trans"/>
</dbReference>
<reference evidence="3" key="1">
    <citation type="submission" date="2019-08" db="EMBL/GenBank/DDBJ databases">
        <authorList>
            <person name="Kucharzyk K."/>
            <person name="Murdoch R.W."/>
            <person name="Higgins S."/>
            <person name="Loffler F."/>
        </authorList>
    </citation>
    <scope>NUCLEOTIDE SEQUENCE</scope>
</reference>
<keyword evidence="3" id="KW-0328">Glycosyltransferase</keyword>
<keyword evidence="1" id="KW-0472">Membrane</keyword>
<proteinExistence type="predicted"/>
<comment type="caution">
    <text evidence="3">The sequence shown here is derived from an EMBL/GenBank/DDBJ whole genome shotgun (WGS) entry which is preliminary data.</text>
</comment>
<feature type="domain" description="Glycosyltransferase 2-like" evidence="2">
    <location>
        <begin position="4"/>
        <end position="121"/>
    </location>
</feature>
<dbReference type="InterPro" id="IPR001173">
    <property type="entry name" value="Glyco_trans_2-like"/>
</dbReference>
<dbReference type="Pfam" id="PF00535">
    <property type="entry name" value="Glycos_transf_2"/>
    <property type="match status" value="1"/>
</dbReference>
<evidence type="ECO:0000313" key="3">
    <source>
        <dbReference type="EMBL" id="MPL82912.1"/>
    </source>
</evidence>
<dbReference type="SUPFAM" id="SSF53448">
    <property type="entry name" value="Nucleotide-diphospho-sugar transferases"/>
    <property type="match status" value="1"/>
</dbReference>
<dbReference type="CDD" id="cd04186">
    <property type="entry name" value="GT_2_like_c"/>
    <property type="match status" value="1"/>
</dbReference>
<dbReference type="EMBL" id="VSSQ01000169">
    <property type="protein sequence ID" value="MPL82912.1"/>
    <property type="molecule type" value="Genomic_DNA"/>
</dbReference>
<protein>
    <submittedName>
        <fullName evidence="3">N-acetylglucosaminyl-diphospho-decaprenol L-rhamnosyltransferase</fullName>
        <ecNumber evidence="3">2.4.1.289</ecNumber>
    </submittedName>
</protein>
<name>A0A644UVT3_9ZZZZ</name>
<dbReference type="EC" id="2.4.1.289" evidence="3"/>
<keyword evidence="3" id="KW-0808">Transferase</keyword>
<keyword evidence="1" id="KW-0812">Transmembrane</keyword>
<gene>
    <name evidence="3" type="primary">wbbL_2</name>
    <name evidence="3" type="ORF">SDC9_28861</name>
</gene>
<dbReference type="PANTHER" id="PTHR43179">
    <property type="entry name" value="RHAMNOSYLTRANSFERASE WBBL"/>
    <property type="match status" value="1"/>
</dbReference>
<organism evidence="3">
    <name type="scientific">bioreactor metagenome</name>
    <dbReference type="NCBI Taxonomy" id="1076179"/>
    <lineage>
        <taxon>unclassified sequences</taxon>
        <taxon>metagenomes</taxon>
        <taxon>ecological metagenomes</taxon>
    </lineage>
</organism>
<evidence type="ECO:0000256" key="1">
    <source>
        <dbReference type="SAM" id="Phobius"/>
    </source>
</evidence>
<keyword evidence="1" id="KW-1133">Transmembrane helix</keyword>
<sequence length="290" mass="33786">MDLSIIIVNYRTFELTKNTIKSVINNTEHSYEIFVVDNNSMDGSYEKLKSFFKNEISMGKVIFIANSSNQGFAVANNLAIKKSKGDFILLLNSDTLIKENSIDKCLNYVKNQDKVGAIGCKIILPNGDLDKACKRSFPNPKNSFYKLFGFNRIKKNSNSDDYNLDILDENGIYEVDSLVGAFMLVRRETINEIGLLDEDYFMYGEDIDWCYRIKDAGWKILYYGEAEIIHYKGASSKKQKSKLIYEFYRAMYLFYNKHYKNKYSFFTRFSVYLGIIILLIIKLFFNLFKK</sequence>
<dbReference type="AlphaFoldDB" id="A0A644UVT3"/>
<accession>A0A644UVT3</accession>